<evidence type="ECO:0000256" key="4">
    <source>
        <dbReference type="ARBA" id="ARBA00022679"/>
    </source>
</evidence>
<evidence type="ECO:0000256" key="9">
    <source>
        <dbReference type="PROSITE-ProRule" id="PRU01373"/>
    </source>
</evidence>
<keyword evidence="3" id="KW-0328">Glycosyltransferase</keyword>
<proteinExistence type="inferred from homology"/>
<evidence type="ECO:0000259" key="10">
    <source>
        <dbReference type="PROSITE" id="PS51782"/>
    </source>
</evidence>
<dbReference type="GO" id="GO:0008360">
    <property type="term" value="P:regulation of cell shape"/>
    <property type="evidence" value="ECO:0007669"/>
    <property type="project" value="UniProtKB-UniRule"/>
</dbReference>
<dbReference type="SUPFAM" id="SSF141523">
    <property type="entry name" value="L,D-transpeptidase catalytic domain-like"/>
    <property type="match status" value="1"/>
</dbReference>
<dbReference type="GO" id="GO:0071555">
    <property type="term" value="P:cell wall organization"/>
    <property type="evidence" value="ECO:0007669"/>
    <property type="project" value="UniProtKB-UniRule"/>
</dbReference>
<keyword evidence="6 9" id="KW-0133">Cell shape</keyword>
<evidence type="ECO:0000256" key="5">
    <source>
        <dbReference type="ARBA" id="ARBA00022801"/>
    </source>
</evidence>
<evidence type="ECO:0000256" key="8">
    <source>
        <dbReference type="ARBA" id="ARBA00023316"/>
    </source>
</evidence>
<comment type="similarity">
    <text evidence="2">Belongs to the YkuD family.</text>
</comment>
<dbReference type="Gene3D" id="3.10.350.10">
    <property type="entry name" value="LysM domain"/>
    <property type="match status" value="1"/>
</dbReference>
<keyword evidence="8 9" id="KW-0961">Cell wall biogenesis/degradation</keyword>
<name>A0A1V5MKB7_UNCT6</name>
<feature type="domain" description="LysM" evidence="10">
    <location>
        <begin position="7"/>
        <end position="51"/>
    </location>
</feature>
<dbReference type="InterPro" id="IPR018392">
    <property type="entry name" value="LysM"/>
</dbReference>
<dbReference type="InterPro" id="IPR038063">
    <property type="entry name" value="Transpep_catalytic_dom"/>
</dbReference>
<dbReference type="InterPro" id="IPR005490">
    <property type="entry name" value="LD_TPept_cat_dom"/>
</dbReference>
<keyword evidence="4 12" id="KW-0808">Transferase</keyword>
<dbReference type="Gene3D" id="2.40.440.10">
    <property type="entry name" value="L,D-transpeptidase catalytic domain-like"/>
    <property type="match status" value="1"/>
</dbReference>
<evidence type="ECO:0000256" key="1">
    <source>
        <dbReference type="ARBA" id="ARBA00004752"/>
    </source>
</evidence>
<dbReference type="GO" id="GO:0016757">
    <property type="term" value="F:glycosyltransferase activity"/>
    <property type="evidence" value="ECO:0007669"/>
    <property type="project" value="UniProtKB-KW"/>
</dbReference>
<evidence type="ECO:0000259" key="11">
    <source>
        <dbReference type="PROSITE" id="PS52029"/>
    </source>
</evidence>
<dbReference type="Pfam" id="PF03734">
    <property type="entry name" value="YkuD"/>
    <property type="match status" value="1"/>
</dbReference>
<gene>
    <name evidence="12" type="primary">ynhG</name>
    <name evidence="12" type="ORF">BWY73_00204</name>
</gene>
<dbReference type="GO" id="GO:0005576">
    <property type="term" value="C:extracellular region"/>
    <property type="evidence" value="ECO:0007669"/>
    <property type="project" value="TreeGrafter"/>
</dbReference>
<sequence length="261" mass="28932">MVIGAESFHRVAAGETLSSIARRHGVPAAFLMRANHIENPDLIRIARLLIVPSRMILPAAPENGLVVNLPEYRLFFFRAGKLLAIYPVGIGRTDWQTPLGAFKVTSRVRNPSWRMTENIARRENNGYREIVPPGPDNPLGDYWVGTSIESTGLHGTNQPGSIGLAMSHGCVRLAPGQVGFFFSQVRIGDPGEFIYEPVKAAAWGGRILIEAHPDVYGLCPDFEARARARLEGLGLWERVDPERLRRVLAERRGVPTPVEKR</sequence>
<dbReference type="AlphaFoldDB" id="A0A1V5MKB7"/>
<keyword evidence="5" id="KW-0378">Hydrolase</keyword>
<feature type="domain" description="L,D-TPase catalytic" evidence="11">
    <location>
        <begin position="63"/>
        <end position="194"/>
    </location>
</feature>
<dbReference type="EMBL" id="MWAK01000014">
    <property type="protein sequence ID" value="OPZ93636.1"/>
    <property type="molecule type" value="Genomic_DNA"/>
</dbReference>
<evidence type="ECO:0000256" key="3">
    <source>
        <dbReference type="ARBA" id="ARBA00022676"/>
    </source>
</evidence>
<evidence type="ECO:0000256" key="7">
    <source>
        <dbReference type="ARBA" id="ARBA00022984"/>
    </source>
</evidence>
<comment type="caution">
    <text evidence="12">The sequence shown here is derived from an EMBL/GenBank/DDBJ whole genome shotgun (WGS) entry which is preliminary data.</text>
</comment>
<evidence type="ECO:0000256" key="2">
    <source>
        <dbReference type="ARBA" id="ARBA00005992"/>
    </source>
</evidence>
<dbReference type="InterPro" id="IPR036779">
    <property type="entry name" value="LysM_dom_sf"/>
</dbReference>
<dbReference type="PROSITE" id="PS52029">
    <property type="entry name" value="LD_TPASE"/>
    <property type="match status" value="1"/>
</dbReference>
<protein>
    <submittedName>
        <fullName evidence="12">Putative L,D-transpeptidase YnhG</fullName>
        <ecNumber evidence="12">2.-.-.-</ecNumber>
    </submittedName>
</protein>
<dbReference type="InterPro" id="IPR050979">
    <property type="entry name" value="LD-transpeptidase"/>
</dbReference>
<feature type="active site" description="Nucleophile" evidence="9">
    <location>
        <position position="170"/>
    </location>
</feature>
<dbReference type="EC" id="2.-.-.-" evidence="12"/>
<dbReference type="GO" id="GO:0018104">
    <property type="term" value="P:peptidoglycan-protein cross-linking"/>
    <property type="evidence" value="ECO:0007669"/>
    <property type="project" value="TreeGrafter"/>
</dbReference>
<keyword evidence="7 9" id="KW-0573">Peptidoglycan synthesis</keyword>
<comment type="pathway">
    <text evidence="1 9">Cell wall biogenesis; peptidoglycan biosynthesis.</text>
</comment>
<feature type="active site" description="Proton donor/acceptor" evidence="9">
    <location>
        <position position="154"/>
    </location>
</feature>
<evidence type="ECO:0000313" key="13">
    <source>
        <dbReference type="Proteomes" id="UP000485484"/>
    </source>
</evidence>
<dbReference type="PROSITE" id="PS51782">
    <property type="entry name" value="LYSM"/>
    <property type="match status" value="1"/>
</dbReference>
<dbReference type="GO" id="GO:0071972">
    <property type="term" value="F:peptidoglycan L,D-transpeptidase activity"/>
    <property type="evidence" value="ECO:0007669"/>
    <property type="project" value="TreeGrafter"/>
</dbReference>
<dbReference type="CDD" id="cd16913">
    <property type="entry name" value="YkuD_like"/>
    <property type="match status" value="1"/>
</dbReference>
<evidence type="ECO:0000256" key="6">
    <source>
        <dbReference type="ARBA" id="ARBA00022960"/>
    </source>
</evidence>
<dbReference type="Proteomes" id="UP000485484">
    <property type="component" value="Unassembled WGS sequence"/>
</dbReference>
<reference evidence="12 13" key="1">
    <citation type="submission" date="2017-02" db="EMBL/GenBank/DDBJ databases">
        <title>Delving into the versatile metabolic prowess of the omnipresent phylum Bacteroidetes.</title>
        <authorList>
            <person name="Nobu M.K."/>
            <person name="Mei R."/>
            <person name="Narihiro T."/>
            <person name="Kuroda K."/>
            <person name="Liu W.-T."/>
        </authorList>
    </citation>
    <scope>NUCLEOTIDE SEQUENCE [LARGE SCALE GENOMIC DNA]</scope>
    <source>
        <strain evidence="12">ADurb.Bin417</strain>
    </source>
</reference>
<organism evidence="12 13">
    <name type="scientific">candidate division TA06 bacterium ADurb.Bin417</name>
    <dbReference type="NCBI Taxonomy" id="1852828"/>
    <lineage>
        <taxon>Bacteria</taxon>
        <taxon>Bacteria division TA06</taxon>
    </lineage>
</organism>
<evidence type="ECO:0000313" key="12">
    <source>
        <dbReference type="EMBL" id="OPZ93636.1"/>
    </source>
</evidence>
<dbReference type="UniPathway" id="UPA00219"/>
<dbReference type="PANTHER" id="PTHR30582">
    <property type="entry name" value="L,D-TRANSPEPTIDASE"/>
    <property type="match status" value="1"/>
</dbReference>
<dbReference type="Pfam" id="PF01476">
    <property type="entry name" value="LysM"/>
    <property type="match status" value="1"/>
</dbReference>
<accession>A0A1V5MKB7</accession>
<dbReference type="CDD" id="cd00118">
    <property type="entry name" value="LysM"/>
    <property type="match status" value="1"/>
</dbReference>
<dbReference type="SMART" id="SM00257">
    <property type="entry name" value="LysM"/>
    <property type="match status" value="1"/>
</dbReference>
<dbReference type="PANTHER" id="PTHR30582:SF24">
    <property type="entry name" value="L,D-TRANSPEPTIDASE ERFK_SRFK-RELATED"/>
    <property type="match status" value="1"/>
</dbReference>
<dbReference type="SUPFAM" id="SSF54106">
    <property type="entry name" value="LysM domain"/>
    <property type="match status" value="1"/>
</dbReference>